<reference evidence="1 2" key="1">
    <citation type="journal article" date="2012" name="J. Bacteriol.">
        <title>Genome Sequence of Galbibacter marinum Type Strain ck-I2-15.</title>
        <authorList>
            <person name="Lai Q."/>
            <person name="Li C."/>
            <person name="Shao Z."/>
        </authorList>
    </citation>
    <scope>NUCLEOTIDE SEQUENCE [LARGE SCALE GENOMIC DNA]</scope>
    <source>
        <strain evidence="2">ck-I2-15</strain>
    </source>
</reference>
<comment type="caution">
    <text evidence="1">The sequence shown here is derived from an EMBL/GenBank/DDBJ whole genome shotgun (WGS) entry which is preliminary data.</text>
</comment>
<name>K2PND4_9FLAO</name>
<sequence length="143" mass="16485">MAKLDVTDEQLGVIQTALEHYARIGIGQFNFITEHPTFDNFLYNELKNEDGETDWTKYHQIMTKVETALTYPRNLLINDMSMPGHGSWGVLHPDVDESCRIAFDIMQVIRHARWKINPNKNYETVDSSVHFTSKGSEKAKVEL</sequence>
<protein>
    <submittedName>
        <fullName evidence="1">Uncharacterized protein</fullName>
    </submittedName>
</protein>
<dbReference type="AlphaFoldDB" id="K2PND4"/>
<organism evidence="1 2">
    <name type="scientific">Galbibacter marinus</name>
    <dbReference type="NCBI Taxonomy" id="555500"/>
    <lineage>
        <taxon>Bacteria</taxon>
        <taxon>Pseudomonadati</taxon>
        <taxon>Bacteroidota</taxon>
        <taxon>Flavobacteriia</taxon>
        <taxon>Flavobacteriales</taxon>
        <taxon>Flavobacteriaceae</taxon>
        <taxon>Galbibacter</taxon>
    </lineage>
</organism>
<accession>K2PND4</accession>
<proteinExistence type="predicted"/>
<evidence type="ECO:0000313" key="2">
    <source>
        <dbReference type="Proteomes" id="UP000007364"/>
    </source>
</evidence>
<keyword evidence="2" id="KW-1185">Reference proteome</keyword>
<evidence type="ECO:0000313" key="1">
    <source>
        <dbReference type="EMBL" id="EKF54065.1"/>
    </source>
</evidence>
<dbReference type="OrthoDB" id="1149194at2"/>
<dbReference type="EMBL" id="AMSG01000033">
    <property type="protein sequence ID" value="EKF54065.1"/>
    <property type="molecule type" value="Genomic_DNA"/>
</dbReference>
<dbReference type="Proteomes" id="UP000007364">
    <property type="component" value="Unassembled WGS sequence"/>
</dbReference>
<dbReference type="RefSeq" id="WP_008992708.1">
    <property type="nucleotide sequence ID" value="NZ_AMSG01000033.1"/>
</dbReference>
<gene>
    <name evidence="1" type="ORF">I215_14391</name>
</gene>